<dbReference type="NCBIfam" id="TIGR02484">
    <property type="entry name" value="CitB"/>
    <property type="match status" value="1"/>
</dbReference>
<feature type="transmembrane region" description="Helical" evidence="1">
    <location>
        <begin position="142"/>
        <end position="163"/>
    </location>
</feature>
<keyword evidence="3" id="KW-1185">Reference proteome</keyword>
<dbReference type="AlphaFoldDB" id="A0A5K7YTJ3"/>
<dbReference type="Gene3D" id="1.20.950.20">
    <property type="entry name" value="Transmembrane di-heme cytochromes, Chain C"/>
    <property type="match status" value="1"/>
</dbReference>
<dbReference type="Proteomes" id="UP000427769">
    <property type="component" value="Chromosome"/>
</dbReference>
<name>A0A5K7YTJ3_9BACT</name>
<dbReference type="InterPro" id="IPR036197">
    <property type="entry name" value="NarG-like_sf"/>
</dbReference>
<dbReference type="SUPFAM" id="SSF103501">
    <property type="entry name" value="Respiratory nitrate reductase 1 gamma chain"/>
    <property type="match status" value="1"/>
</dbReference>
<gene>
    <name evidence="2" type="primary">citB</name>
    <name evidence="2" type="ORF">DSCW_00830</name>
</gene>
<feature type="transmembrane region" description="Helical" evidence="1">
    <location>
        <begin position="253"/>
        <end position="280"/>
    </location>
</feature>
<protein>
    <submittedName>
        <fullName evidence="2">Tricarballylate utilization protein B</fullName>
    </submittedName>
</protein>
<proteinExistence type="predicted"/>
<dbReference type="InterPro" id="IPR012830">
    <property type="entry name" value="Citrate_utilization_prot_B"/>
</dbReference>
<keyword evidence="1" id="KW-0472">Membrane</keyword>
<evidence type="ECO:0000256" key="1">
    <source>
        <dbReference type="SAM" id="Phobius"/>
    </source>
</evidence>
<feature type="transmembrane region" description="Helical" evidence="1">
    <location>
        <begin position="292"/>
        <end position="313"/>
    </location>
</feature>
<accession>A0A5K7YTJ3</accession>
<evidence type="ECO:0000313" key="3">
    <source>
        <dbReference type="Proteomes" id="UP000427769"/>
    </source>
</evidence>
<reference evidence="2 3" key="1">
    <citation type="submission" date="2019-11" db="EMBL/GenBank/DDBJ databases">
        <title>Comparative genomics of hydrocarbon-degrading Desulfosarcina strains.</title>
        <authorList>
            <person name="Watanabe M."/>
            <person name="Kojima H."/>
            <person name="Fukui M."/>
        </authorList>
    </citation>
    <scope>NUCLEOTIDE SEQUENCE [LARGE SCALE GENOMIC DNA]</scope>
    <source>
        <strain evidence="2 3">PP31</strain>
    </source>
</reference>
<dbReference type="OrthoDB" id="9765258at2"/>
<feature type="transmembrane region" description="Helical" evidence="1">
    <location>
        <begin position="319"/>
        <end position="341"/>
    </location>
</feature>
<evidence type="ECO:0000313" key="2">
    <source>
        <dbReference type="EMBL" id="BBO72666.1"/>
    </source>
</evidence>
<sequence>MSSTILKEAERVMTICNACRYCEGFCAVYPAMGLRRTFSEGDLKYLANLCHNCRACYYACQYAPNHPFAVNVPKTMAELRQETYLSSTWPRAVKGFFRNNGLLVSFVTVLSVCAVLLLTLLFQSQEVFFGIHTGENAFYKVIPYTAMVLPFMALAVFTLVSLWKGFCNQWREIGGTPEELADWRAHILAVCDVLRLKYLDGGGEGCNYPDYKFRMIRRYFHHAVFYGFLLCLISTTVAFFYDHFLNRPAPYPFWSWPVLLGTIGGIALLVGTGGLMYLKLRMDRMPAASKNLGMDVAFIVLLFLTALSGTLLLCLRATTLMGSLLSIHLGFVIAFFVTMPYGKFLHGIFRYGALVRYAIEQRQSGKRDG</sequence>
<dbReference type="KEGG" id="dwd:DSCW_00830"/>
<keyword evidence="1" id="KW-1133">Transmembrane helix</keyword>
<dbReference type="EMBL" id="AP021875">
    <property type="protein sequence ID" value="BBO72666.1"/>
    <property type="molecule type" value="Genomic_DNA"/>
</dbReference>
<dbReference type="RefSeq" id="WP_155301855.1">
    <property type="nucleotide sequence ID" value="NZ_AP021875.1"/>
</dbReference>
<feature type="transmembrane region" description="Helical" evidence="1">
    <location>
        <begin position="223"/>
        <end position="241"/>
    </location>
</feature>
<feature type="transmembrane region" description="Helical" evidence="1">
    <location>
        <begin position="101"/>
        <end position="122"/>
    </location>
</feature>
<organism evidence="2 3">
    <name type="scientific">Desulfosarcina widdelii</name>
    <dbReference type="NCBI Taxonomy" id="947919"/>
    <lineage>
        <taxon>Bacteria</taxon>
        <taxon>Pseudomonadati</taxon>
        <taxon>Thermodesulfobacteriota</taxon>
        <taxon>Desulfobacteria</taxon>
        <taxon>Desulfobacterales</taxon>
        <taxon>Desulfosarcinaceae</taxon>
        <taxon>Desulfosarcina</taxon>
    </lineage>
</organism>
<keyword evidence="1" id="KW-0812">Transmembrane</keyword>